<name>A0A7X6M373_9NOCA</name>
<dbReference type="InterPro" id="IPR000671">
    <property type="entry name" value="Peptidase_A31"/>
</dbReference>
<dbReference type="PANTHER" id="PTHR30302">
    <property type="entry name" value="HYDROGENASE 1 MATURATION PROTEASE"/>
    <property type="match status" value="1"/>
</dbReference>
<gene>
    <name evidence="6" type="ORF">HGA07_23170</name>
</gene>
<comment type="similarity">
    <text evidence="1">Belongs to the peptidase A31 family.</text>
</comment>
<dbReference type="CDD" id="cd00518">
    <property type="entry name" value="H2MP"/>
    <property type="match status" value="1"/>
</dbReference>
<evidence type="ECO:0000256" key="4">
    <source>
        <dbReference type="ARBA" id="ARBA00022801"/>
    </source>
</evidence>
<evidence type="ECO:0000256" key="2">
    <source>
        <dbReference type="ARBA" id="ARBA00022670"/>
    </source>
</evidence>
<evidence type="ECO:0000313" key="7">
    <source>
        <dbReference type="Proteomes" id="UP000523447"/>
    </source>
</evidence>
<feature type="compositionally biased region" description="Polar residues" evidence="5">
    <location>
        <begin position="159"/>
        <end position="169"/>
    </location>
</feature>
<keyword evidence="2 6" id="KW-0645">Protease</keyword>
<evidence type="ECO:0000256" key="3">
    <source>
        <dbReference type="ARBA" id="ARBA00022750"/>
    </source>
</evidence>
<dbReference type="GO" id="GO:0004190">
    <property type="term" value="F:aspartic-type endopeptidase activity"/>
    <property type="evidence" value="ECO:0007669"/>
    <property type="project" value="UniProtKB-KW"/>
</dbReference>
<keyword evidence="4" id="KW-0378">Hydrolase</keyword>
<feature type="region of interest" description="Disordered" evidence="5">
    <location>
        <begin position="157"/>
        <end position="186"/>
    </location>
</feature>
<dbReference type="NCBIfam" id="TIGR00072">
    <property type="entry name" value="hydrog_prot"/>
    <property type="match status" value="1"/>
</dbReference>
<dbReference type="SUPFAM" id="SSF53163">
    <property type="entry name" value="HybD-like"/>
    <property type="match status" value="1"/>
</dbReference>
<dbReference type="Gene3D" id="3.40.50.1450">
    <property type="entry name" value="HybD-like"/>
    <property type="match status" value="1"/>
</dbReference>
<evidence type="ECO:0000256" key="1">
    <source>
        <dbReference type="ARBA" id="ARBA00006814"/>
    </source>
</evidence>
<dbReference type="AlphaFoldDB" id="A0A7X6M373"/>
<reference evidence="6 7" key="1">
    <citation type="submission" date="2020-04" db="EMBL/GenBank/DDBJ databases">
        <title>MicrobeNet Type strains.</title>
        <authorList>
            <person name="Nicholson A.C."/>
        </authorList>
    </citation>
    <scope>NUCLEOTIDE SEQUENCE [LARGE SCALE GENOMIC DNA]</scope>
    <source>
        <strain evidence="6 7">DSM 44445</strain>
    </source>
</reference>
<organism evidence="6 7">
    <name type="scientific">Nocardia veterana</name>
    <dbReference type="NCBI Taxonomy" id="132249"/>
    <lineage>
        <taxon>Bacteria</taxon>
        <taxon>Bacillati</taxon>
        <taxon>Actinomycetota</taxon>
        <taxon>Actinomycetes</taxon>
        <taxon>Mycobacteriales</taxon>
        <taxon>Nocardiaceae</taxon>
        <taxon>Nocardia</taxon>
    </lineage>
</organism>
<protein>
    <submittedName>
        <fullName evidence="6">Hydrogenase maturation protease</fullName>
    </submittedName>
</protein>
<dbReference type="GO" id="GO:0008047">
    <property type="term" value="F:enzyme activator activity"/>
    <property type="evidence" value="ECO:0007669"/>
    <property type="project" value="InterPro"/>
</dbReference>
<dbReference type="Proteomes" id="UP000523447">
    <property type="component" value="Unassembled WGS sequence"/>
</dbReference>
<proteinExistence type="inferred from homology"/>
<dbReference type="InterPro" id="IPR023430">
    <property type="entry name" value="Pept_HybD-like_dom_sf"/>
</dbReference>
<keyword evidence="3" id="KW-0064">Aspartyl protease</keyword>
<comment type="caution">
    <text evidence="6">The sequence shown here is derived from an EMBL/GenBank/DDBJ whole genome shotgun (WGS) entry which is preliminary data.</text>
</comment>
<dbReference type="PANTHER" id="PTHR30302:SF1">
    <property type="entry name" value="HYDROGENASE 2 MATURATION PROTEASE"/>
    <property type="match status" value="1"/>
</dbReference>
<keyword evidence="7" id="KW-1185">Reference proteome</keyword>
<dbReference type="Pfam" id="PF01750">
    <property type="entry name" value="HycI"/>
    <property type="match status" value="1"/>
</dbReference>
<dbReference type="RefSeq" id="WP_083893401.1">
    <property type="nucleotide sequence ID" value="NZ_CAWPHS010000024.1"/>
</dbReference>
<accession>A0A7X6M373</accession>
<dbReference type="EMBL" id="JAAXPE010000030">
    <property type="protein sequence ID" value="NKY88510.1"/>
    <property type="molecule type" value="Genomic_DNA"/>
</dbReference>
<dbReference type="GO" id="GO:0016485">
    <property type="term" value="P:protein processing"/>
    <property type="evidence" value="ECO:0007669"/>
    <property type="project" value="TreeGrafter"/>
</dbReference>
<evidence type="ECO:0000256" key="5">
    <source>
        <dbReference type="SAM" id="MobiDB-lite"/>
    </source>
</evidence>
<evidence type="ECO:0000313" key="6">
    <source>
        <dbReference type="EMBL" id="NKY88510.1"/>
    </source>
</evidence>
<sequence>MTGRRAVVIGVGNEYRRDDAVGPVVVHRLERLGIPDVSVAVCDGEPTGLLDLWAGADLAVVVDAVLCEPSTPGRIWRTTIEALRGRTYAASSHALGIPDAVPLGRILGRVPAELVVVAVEAEVVDLGVGLSDPVAAAVPEVLAAVLTELARVGIASAHTRPTSPDSGNGHSCKRPSHQEPGPSPHE</sequence>